<keyword evidence="3" id="KW-0540">Nuclease</keyword>
<dbReference type="GO" id="GO:0004439">
    <property type="term" value="F:phosphatidylinositol-4,5-bisphosphate 5-phosphatase activity"/>
    <property type="evidence" value="ECO:0007669"/>
    <property type="project" value="TreeGrafter"/>
</dbReference>
<feature type="region of interest" description="Disordered" evidence="1">
    <location>
        <begin position="1"/>
        <end position="27"/>
    </location>
</feature>
<feature type="domain" description="Inositol polyphosphate-related phosphatase" evidence="2">
    <location>
        <begin position="43"/>
        <end position="508"/>
    </location>
</feature>
<dbReference type="Gene3D" id="3.60.10.10">
    <property type="entry name" value="Endonuclease/exonuclease/phosphatase"/>
    <property type="match status" value="1"/>
</dbReference>
<dbReference type="Pfam" id="PF22669">
    <property type="entry name" value="Exo_endo_phos2"/>
    <property type="match status" value="2"/>
</dbReference>
<protein>
    <submittedName>
        <fullName evidence="3">Endonuclease/exonuclease/phosphatase</fullName>
    </submittedName>
</protein>
<keyword evidence="3" id="KW-0378">Hydrolase</keyword>
<dbReference type="OrthoDB" id="405996at2759"/>
<dbReference type="PANTHER" id="PTHR11200:SF275">
    <property type="entry name" value="LD06095P"/>
    <property type="match status" value="1"/>
</dbReference>
<gene>
    <name evidence="3" type="ORF">THASP1DRAFT_28701</name>
</gene>
<keyword evidence="3" id="KW-0255">Endonuclease</keyword>
<organism evidence="3 4">
    <name type="scientific">Thamnocephalis sphaerospora</name>
    <dbReference type="NCBI Taxonomy" id="78915"/>
    <lineage>
        <taxon>Eukaryota</taxon>
        <taxon>Fungi</taxon>
        <taxon>Fungi incertae sedis</taxon>
        <taxon>Zoopagomycota</taxon>
        <taxon>Zoopagomycotina</taxon>
        <taxon>Zoopagomycetes</taxon>
        <taxon>Zoopagales</taxon>
        <taxon>Sigmoideomycetaceae</taxon>
        <taxon>Thamnocephalis</taxon>
    </lineage>
</organism>
<dbReference type="GO" id="GO:0046856">
    <property type="term" value="P:phosphatidylinositol dephosphorylation"/>
    <property type="evidence" value="ECO:0007669"/>
    <property type="project" value="InterPro"/>
</dbReference>
<evidence type="ECO:0000313" key="4">
    <source>
        <dbReference type="Proteomes" id="UP000271241"/>
    </source>
</evidence>
<dbReference type="Proteomes" id="UP000271241">
    <property type="component" value="Unassembled WGS sequence"/>
</dbReference>
<dbReference type="AlphaFoldDB" id="A0A4P9XTL1"/>
<dbReference type="EMBL" id="KZ992508">
    <property type="protein sequence ID" value="RKP09518.1"/>
    <property type="molecule type" value="Genomic_DNA"/>
</dbReference>
<evidence type="ECO:0000259" key="2">
    <source>
        <dbReference type="SMART" id="SM00128"/>
    </source>
</evidence>
<accession>A0A4P9XTL1</accession>
<name>A0A4P9XTL1_9FUNG</name>
<dbReference type="InterPro" id="IPR036691">
    <property type="entry name" value="Endo/exonu/phosph_ase_sf"/>
</dbReference>
<dbReference type="SUPFAM" id="SSF56219">
    <property type="entry name" value="DNase I-like"/>
    <property type="match status" value="1"/>
</dbReference>
<dbReference type="STRING" id="78915.A0A4P9XTL1"/>
<evidence type="ECO:0000256" key="1">
    <source>
        <dbReference type="SAM" id="MobiDB-lite"/>
    </source>
</evidence>
<dbReference type="InterPro" id="IPR000300">
    <property type="entry name" value="IPPc"/>
</dbReference>
<dbReference type="InterPro" id="IPR046985">
    <property type="entry name" value="IP5"/>
</dbReference>
<proteinExistence type="predicted"/>
<keyword evidence="4" id="KW-1185">Reference proteome</keyword>
<sequence length="639" mass="69671">MFEAWSWPKHKRDTLRPTGSKAESTAETTVLPTDNVSAALDQHGLKLFIGTWNMNGREPPVSLAPFLPKPEGSGDEHGQQTADVATPAYHLVVVGTQECLSTAGSAVFFAPEHATWEQRISTWLGDDYALIGCEGMGALHLAIFAWRPCWRWIRAVESAQVATGMAGILGNKGAVGISVLLGDTSLLFVNAHLAAHQDRVKLRNHDYARIERELQLHAYELAGDNASGRTADTRASMRASDRFDVTFWLGDLNYRAEATRQQADVWINAGELESLLEKDQLLRERNAGRVFQGYDEAPIEFPPTYKFDVMPPRHTTHRNGKRWRRALSMDFSDVDVYGTRTFATALALAAGDGIGEDAASFMTFATVRAEAVALGRPAPQHALHAIPPPAPPVYASSTTSVRSLATSQSVSDWPLLAWDRSGDETGDERLAVVSTAWMSRYDTSHKRRVPSWTDRILFRLRRLPNTPAPLGDDENTMHCLRYSAVMEMMGSDHRPVVGVYRVPFCWTTACTASDDDDDQASVSTGKKSKSSMVRGIDKQEKLAVTWLQMASKEDAAVTSALTVLPGPIGMPAAPLAATAAVPILNVVSAAGDSGAGIATLQARTERLRARLRRAVALPAMYDIVPADSAKQLALPEACK</sequence>
<dbReference type="GO" id="GO:0004527">
    <property type="term" value="F:exonuclease activity"/>
    <property type="evidence" value="ECO:0007669"/>
    <property type="project" value="UniProtKB-KW"/>
</dbReference>
<feature type="region of interest" description="Disordered" evidence="1">
    <location>
        <begin position="514"/>
        <end position="534"/>
    </location>
</feature>
<evidence type="ECO:0000313" key="3">
    <source>
        <dbReference type="EMBL" id="RKP09518.1"/>
    </source>
</evidence>
<keyword evidence="3" id="KW-0269">Exonuclease</keyword>
<dbReference type="GO" id="GO:0004519">
    <property type="term" value="F:endonuclease activity"/>
    <property type="evidence" value="ECO:0007669"/>
    <property type="project" value="UniProtKB-KW"/>
</dbReference>
<reference evidence="4" key="1">
    <citation type="journal article" date="2018" name="Nat. Microbiol.">
        <title>Leveraging single-cell genomics to expand the fungal tree of life.</title>
        <authorList>
            <person name="Ahrendt S.R."/>
            <person name="Quandt C.A."/>
            <person name="Ciobanu D."/>
            <person name="Clum A."/>
            <person name="Salamov A."/>
            <person name="Andreopoulos B."/>
            <person name="Cheng J.F."/>
            <person name="Woyke T."/>
            <person name="Pelin A."/>
            <person name="Henrissat B."/>
            <person name="Reynolds N.K."/>
            <person name="Benny G.L."/>
            <person name="Smith M.E."/>
            <person name="James T.Y."/>
            <person name="Grigoriev I.V."/>
        </authorList>
    </citation>
    <scope>NUCLEOTIDE SEQUENCE [LARGE SCALE GENOMIC DNA]</scope>
    <source>
        <strain evidence="4">RSA 1356</strain>
    </source>
</reference>
<dbReference type="SMART" id="SM00128">
    <property type="entry name" value="IPPc"/>
    <property type="match status" value="1"/>
</dbReference>
<dbReference type="PANTHER" id="PTHR11200">
    <property type="entry name" value="INOSITOL 5-PHOSPHATASE"/>
    <property type="match status" value="1"/>
</dbReference>